<dbReference type="CDD" id="cd08544">
    <property type="entry name" value="Reeler"/>
    <property type="match status" value="1"/>
</dbReference>
<dbReference type="CDD" id="cd00109">
    <property type="entry name" value="Kunitz-type"/>
    <property type="match status" value="1"/>
</dbReference>
<dbReference type="GO" id="GO:0031012">
    <property type="term" value="C:extracellular matrix"/>
    <property type="evidence" value="ECO:0007669"/>
    <property type="project" value="TreeGrafter"/>
</dbReference>
<dbReference type="InterPro" id="IPR002223">
    <property type="entry name" value="Kunitz_BPTI"/>
</dbReference>
<dbReference type="PANTHER" id="PTHR11311">
    <property type="entry name" value="SPONDIN"/>
    <property type="match status" value="1"/>
</dbReference>
<feature type="domain" description="Reelin" evidence="10">
    <location>
        <begin position="36"/>
        <end position="212"/>
    </location>
</feature>
<dbReference type="PANTHER" id="PTHR11311:SF23">
    <property type="entry name" value="SPONDIN-1"/>
    <property type="match status" value="1"/>
</dbReference>
<dbReference type="InterPro" id="IPR020901">
    <property type="entry name" value="Prtase_inh_Kunz-CS"/>
</dbReference>
<dbReference type="InterPro" id="IPR000884">
    <property type="entry name" value="TSP1_rpt"/>
</dbReference>
<dbReference type="PROSITE" id="PS51019">
    <property type="entry name" value="REELIN"/>
    <property type="match status" value="1"/>
</dbReference>
<keyword evidence="3" id="KW-0732">Signal</keyword>
<dbReference type="EMBL" id="CAJVCH010500148">
    <property type="protein sequence ID" value="CAG7821106.1"/>
    <property type="molecule type" value="Genomic_DNA"/>
</dbReference>
<comment type="caution">
    <text evidence="12">The sequence shown here is derived from an EMBL/GenBank/DDBJ whole genome shotgun (WGS) entry which is preliminary data.</text>
</comment>
<dbReference type="PROSITE" id="PS50279">
    <property type="entry name" value="BPTI_KUNITZ_2"/>
    <property type="match status" value="1"/>
</dbReference>
<dbReference type="InterPro" id="IPR002861">
    <property type="entry name" value="Reeler_dom"/>
</dbReference>
<dbReference type="OrthoDB" id="347314at2759"/>
<protein>
    <recommendedName>
        <fullName evidence="1">Spondin-1</fullName>
    </recommendedName>
    <alternativeName>
        <fullName evidence="7">F-spondin</fullName>
    </alternativeName>
</protein>
<feature type="domain" description="Spondin" evidence="11">
    <location>
        <begin position="246"/>
        <end position="436"/>
    </location>
</feature>
<sequence>MQVASETFTFKIRRKRVQTMEKHTRVPVKFWFLILCVFSTVLVKGQQLICENRNPEGYTVSKTEGDGGFQVIVVGPEATKGRYVPNEVYTVTIQGLKTRYSTQKFTEFLLVAESEKQAMMGQSGLITTGIFHIIDDSQSRFSDFCPDGVTSLNLSPKSEISVLWTAPSVLVSSCITFKVTLVERPHIWFMDDGQLTKTLCPELPTPPKSQQENSDNDASPSFVQEQERRSGNYQERRQKTPAPEIIEDKCCACDDAKYEVIFEGLWSKETHPRDFPENEWLLHFSDIIGASHSKDFYFWEVGKEASEGIRQVAEWGATRHLENELKSNSKYINTIIKARGLWHPNEQGKTSAAFRVDRSHHLMSLVSMIGPSPDWIVGISGFELCLKNCSWLPEASFDLFPYDAGTDSGITYMSPNSPQEPRGQIRAITARDPDDPRSPFYDLSGKQMNPFARAHIRRQKIYPKTCDGTHQTSDSSHEILIAENTEDSLVNRPECAVTEWTSWSDCSVACGKGLRMRKRSYLMPSKALMNQCDRQLVEKEMCLGQVPICENEADQIEELDKVCAVSEWSDWSPCSVTCGKGIHTRSRAYKDSMGRKKCNLETRQSKSCVGVQEECNNVDDMIKPDPDCALTPWSEWSPCSVTCGKGFRQRTRLFMSDDIPQKCQSIQTMEKIECNGTAGLDCEISMADAKEICMLPAETGSCRGHKPRLSFNIEKGMCIPFVYGGCKGNRNRFETEADCLKVCGFLANSQPLISSSSTVDENVLAPEPLPISRARLESGSTTPEDHPLVEPDDSNDRVSPKVDCVLSEWSPWSPCSATCGAGQSVKTRTIEVEPRNGGRKCRRLKRRRNCIAPC</sequence>
<feature type="compositionally biased region" description="Polar residues" evidence="8">
    <location>
        <begin position="208"/>
        <end position="224"/>
    </location>
</feature>
<keyword evidence="2" id="KW-0646">Protease inhibitor</keyword>
<evidence type="ECO:0000259" key="9">
    <source>
        <dbReference type="PROSITE" id="PS50279"/>
    </source>
</evidence>
<evidence type="ECO:0000256" key="8">
    <source>
        <dbReference type="SAM" id="MobiDB-lite"/>
    </source>
</evidence>
<dbReference type="GO" id="GO:0007155">
    <property type="term" value="P:cell adhesion"/>
    <property type="evidence" value="ECO:0007669"/>
    <property type="project" value="TreeGrafter"/>
</dbReference>
<feature type="region of interest" description="Disordered" evidence="8">
    <location>
        <begin position="773"/>
        <end position="799"/>
    </location>
</feature>
<organism evidence="12 13">
    <name type="scientific">Allacma fusca</name>
    <dbReference type="NCBI Taxonomy" id="39272"/>
    <lineage>
        <taxon>Eukaryota</taxon>
        <taxon>Metazoa</taxon>
        <taxon>Ecdysozoa</taxon>
        <taxon>Arthropoda</taxon>
        <taxon>Hexapoda</taxon>
        <taxon>Collembola</taxon>
        <taxon>Symphypleona</taxon>
        <taxon>Sminthuridae</taxon>
        <taxon>Allacma</taxon>
    </lineage>
</organism>
<evidence type="ECO:0000313" key="13">
    <source>
        <dbReference type="Proteomes" id="UP000708208"/>
    </source>
</evidence>
<evidence type="ECO:0000256" key="3">
    <source>
        <dbReference type="ARBA" id="ARBA00022729"/>
    </source>
</evidence>
<evidence type="ECO:0000256" key="6">
    <source>
        <dbReference type="ARBA" id="ARBA00023180"/>
    </source>
</evidence>
<feature type="compositionally biased region" description="Basic and acidic residues" evidence="8">
    <location>
        <begin position="225"/>
        <end position="238"/>
    </location>
</feature>
<evidence type="ECO:0000256" key="1">
    <source>
        <dbReference type="ARBA" id="ARBA00019594"/>
    </source>
</evidence>
<evidence type="ECO:0000256" key="2">
    <source>
        <dbReference type="ARBA" id="ARBA00022690"/>
    </source>
</evidence>
<gene>
    <name evidence="12" type="ORF">AFUS01_LOCUS31462</name>
</gene>
<keyword evidence="5" id="KW-1015">Disulfide bond</keyword>
<dbReference type="Pfam" id="PF00014">
    <property type="entry name" value="Kunitz_BPTI"/>
    <property type="match status" value="1"/>
</dbReference>
<keyword evidence="13" id="KW-1185">Reference proteome</keyword>
<feature type="domain" description="BPTI/Kunitz inhibitor" evidence="9">
    <location>
        <begin position="693"/>
        <end position="743"/>
    </location>
</feature>
<feature type="compositionally biased region" description="Basic and acidic residues" evidence="8">
    <location>
        <begin position="783"/>
        <end position="799"/>
    </location>
</feature>
<evidence type="ECO:0000256" key="4">
    <source>
        <dbReference type="ARBA" id="ARBA00022900"/>
    </source>
</evidence>
<feature type="region of interest" description="Disordered" evidence="8">
    <location>
        <begin position="199"/>
        <end position="239"/>
    </location>
</feature>
<keyword evidence="4" id="KW-0722">Serine protease inhibitor</keyword>
<name>A0A8J2KWD5_9HEXA</name>
<dbReference type="AlphaFoldDB" id="A0A8J2KWD5"/>
<dbReference type="PROSITE" id="PS51020">
    <property type="entry name" value="SPONDIN"/>
    <property type="match status" value="1"/>
</dbReference>
<dbReference type="SMART" id="SM00209">
    <property type="entry name" value="TSP1"/>
    <property type="match status" value="4"/>
</dbReference>
<dbReference type="NCBIfam" id="NF038123">
    <property type="entry name" value="NF038123_dom"/>
    <property type="match status" value="1"/>
</dbReference>
<dbReference type="PROSITE" id="PS50092">
    <property type="entry name" value="TSP1"/>
    <property type="match status" value="4"/>
</dbReference>
<evidence type="ECO:0000259" key="11">
    <source>
        <dbReference type="PROSITE" id="PS51020"/>
    </source>
</evidence>
<evidence type="ECO:0000313" key="12">
    <source>
        <dbReference type="EMBL" id="CAG7821106.1"/>
    </source>
</evidence>
<dbReference type="Pfam" id="PF19028">
    <property type="entry name" value="TSP1_spondin"/>
    <property type="match status" value="1"/>
</dbReference>
<dbReference type="SMART" id="SM00131">
    <property type="entry name" value="KU"/>
    <property type="match status" value="1"/>
</dbReference>
<dbReference type="Pfam" id="PF02014">
    <property type="entry name" value="Reeler"/>
    <property type="match status" value="1"/>
</dbReference>
<dbReference type="FunFam" id="4.10.410.10:FF:000020">
    <property type="entry name" value="Collagen, type VI, alpha 3"/>
    <property type="match status" value="1"/>
</dbReference>
<evidence type="ECO:0000256" key="7">
    <source>
        <dbReference type="ARBA" id="ARBA00030964"/>
    </source>
</evidence>
<dbReference type="Pfam" id="PF00090">
    <property type="entry name" value="TSP_1"/>
    <property type="match status" value="3"/>
</dbReference>
<evidence type="ECO:0000256" key="5">
    <source>
        <dbReference type="ARBA" id="ARBA00023157"/>
    </source>
</evidence>
<dbReference type="Proteomes" id="UP000708208">
    <property type="component" value="Unassembled WGS sequence"/>
</dbReference>
<keyword evidence="6" id="KW-0325">Glycoprotein</keyword>
<dbReference type="PROSITE" id="PS00280">
    <property type="entry name" value="BPTI_KUNITZ_1"/>
    <property type="match status" value="1"/>
</dbReference>
<dbReference type="FunFam" id="2.60.40.2130:FF:000002">
    <property type="entry name" value="Putative Spondin-1"/>
    <property type="match status" value="1"/>
</dbReference>
<evidence type="ECO:0000259" key="10">
    <source>
        <dbReference type="PROSITE" id="PS51019"/>
    </source>
</evidence>
<reference evidence="12" key="1">
    <citation type="submission" date="2021-06" db="EMBL/GenBank/DDBJ databases">
        <authorList>
            <person name="Hodson N. C."/>
            <person name="Mongue J. A."/>
            <person name="Jaron S. K."/>
        </authorList>
    </citation>
    <scope>NUCLEOTIDE SEQUENCE</scope>
</reference>
<dbReference type="InterPro" id="IPR009465">
    <property type="entry name" value="Spondin_N"/>
</dbReference>
<dbReference type="InterPro" id="IPR044004">
    <property type="entry name" value="TSP1_spondin_dom"/>
</dbReference>
<proteinExistence type="predicted"/>
<accession>A0A8J2KWD5</accession>
<dbReference type="GO" id="GO:0004867">
    <property type="term" value="F:serine-type endopeptidase inhibitor activity"/>
    <property type="evidence" value="ECO:0007669"/>
    <property type="project" value="UniProtKB-KW"/>
</dbReference>
<dbReference type="InterPro" id="IPR051418">
    <property type="entry name" value="Spondin/Thrombospondin_T1"/>
</dbReference>
<dbReference type="Pfam" id="PF06468">
    <property type="entry name" value="Spond_N"/>
    <property type="match status" value="1"/>
</dbReference>